<sequence>MSGLCAIGRYGVVFALLLKSFSVAPGLGGPPPDPSLYTARCQQCWQLAGIMTAPAVRPSAFNGTAA</sequence>
<keyword evidence="1" id="KW-0732">Signal</keyword>
<gene>
    <name evidence="2" type="ORF">PGTUg99_003719</name>
</gene>
<name>A0A5B0M4C6_PUCGR</name>
<feature type="signal peptide" evidence="1">
    <location>
        <begin position="1"/>
        <end position="28"/>
    </location>
</feature>
<evidence type="ECO:0000313" key="2">
    <source>
        <dbReference type="EMBL" id="KAA1071049.1"/>
    </source>
</evidence>
<dbReference type="EMBL" id="VDEP01000480">
    <property type="protein sequence ID" value="KAA1071049.1"/>
    <property type="molecule type" value="Genomic_DNA"/>
</dbReference>
<proteinExistence type="predicted"/>
<dbReference type="AlphaFoldDB" id="A0A5B0M4C6"/>
<accession>A0A5B0M4C6</accession>
<reference evidence="2 3" key="1">
    <citation type="submission" date="2019-05" db="EMBL/GenBank/DDBJ databases">
        <title>Emergence of the Ug99 lineage of the wheat stem rust pathogen through somatic hybridization.</title>
        <authorList>
            <person name="Li F."/>
            <person name="Upadhyaya N.M."/>
            <person name="Sperschneider J."/>
            <person name="Matny O."/>
            <person name="Nguyen-Phuc H."/>
            <person name="Mago R."/>
            <person name="Raley C."/>
            <person name="Miller M.E."/>
            <person name="Silverstein K.A.T."/>
            <person name="Henningsen E."/>
            <person name="Hirsch C.D."/>
            <person name="Visser B."/>
            <person name="Pretorius Z.A."/>
            <person name="Steffenson B.J."/>
            <person name="Schwessinger B."/>
            <person name="Dodds P.N."/>
            <person name="Figueroa M."/>
        </authorList>
    </citation>
    <scope>NUCLEOTIDE SEQUENCE [LARGE SCALE GENOMIC DNA]</scope>
    <source>
        <strain evidence="2 3">Ug99</strain>
    </source>
</reference>
<organism evidence="2 3">
    <name type="scientific">Puccinia graminis f. sp. tritici</name>
    <dbReference type="NCBI Taxonomy" id="56615"/>
    <lineage>
        <taxon>Eukaryota</taxon>
        <taxon>Fungi</taxon>
        <taxon>Dikarya</taxon>
        <taxon>Basidiomycota</taxon>
        <taxon>Pucciniomycotina</taxon>
        <taxon>Pucciniomycetes</taxon>
        <taxon>Pucciniales</taxon>
        <taxon>Pucciniaceae</taxon>
        <taxon>Puccinia</taxon>
    </lineage>
</organism>
<protein>
    <recommendedName>
        <fullName evidence="4">Secreted protein</fullName>
    </recommendedName>
</protein>
<feature type="chain" id="PRO_5023078783" description="Secreted protein" evidence="1">
    <location>
        <begin position="29"/>
        <end position="66"/>
    </location>
</feature>
<evidence type="ECO:0008006" key="4">
    <source>
        <dbReference type="Google" id="ProtNLM"/>
    </source>
</evidence>
<evidence type="ECO:0000256" key="1">
    <source>
        <dbReference type="SAM" id="SignalP"/>
    </source>
</evidence>
<dbReference type="Proteomes" id="UP000325313">
    <property type="component" value="Unassembled WGS sequence"/>
</dbReference>
<comment type="caution">
    <text evidence="2">The sequence shown here is derived from an EMBL/GenBank/DDBJ whole genome shotgun (WGS) entry which is preliminary data.</text>
</comment>
<evidence type="ECO:0000313" key="3">
    <source>
        <dbReference type="Proteomes" id="UP000325313"/>
    </source>
</evidence>